<name>A0A5C1YGW0_9MICO</name>
<dbReference type="EMBL" id="CP043505">
    <property type="protein sequence ID" value="QEO14848.1"/>
    <property type="molecule type" value="Genomic_DNA"/>
</dbReference>
<organism evidence="2 3">
    <name type="scientific">Agromyces intestinalis</name>
    <dbReference type="NCBI Taxonomy" id="2592652"/>
    <lineage>
        <taxon>Bacteria</taxon>
        <taxon>Bacillati</taxon>
        <taxon>Actinomycetota</taxon>
        <taxon>Actinomycetes</taxon>
        <taxon>Micrococcales</taxon>
        <taxon>Microbacteriaceae</taxon>
        <taxon>Agromyces</taxon>
    </lineage>
</organism>
<dbReference type="Proteomes" id="UP000324678">
    <property type="component" value="Chromosome"/>
</dbReference>
<proteinExistence type="predicted"/>
<keyword evidence="3" id="KW-1185">Reference proteome</keyword>
<keyword evidence="1" id="KW-0472">Membrane</keyword>
<protein>
    <submittedName>
        <fullName evidence="2">Uncharacterized protein</fullName>
    </submittedName>
</protein>
<dbReference type="AlphaFoldDB" id="A0A5C1YGW0"/>
<evidence type="ECO:0000313" key="2">
    <source>
        <dbReference type="EMBL" id="QEO14848.1"/>
    </source>
</evidence>
<keyword evidence="1" id="KW-0812">Transmembrane</keyword>
<feature type="transmembrane region" description="Helical" evidence="1">
    <location>
        <begin position="21"/>
        <end position="42"/>
    </location>
</feature>
<evidence type="ECO:0000256" key="1">
    <source>
        <dbReference type="SAM" id="Phobius"/>
    </source>
</evidence>
<reference evidence="2 3" key="1">
    <citation type="submission" date="2019-09" db="EMBL/GenBank/DDBJ databases">
        <title>Genome sequencing of strain KACC 19306.</title>
        <authorList>
            <person name="Heo J."/>
            <person name="Kim S.-J."/>
            <person name="Kim J.-S."/>
            <person name="Hong S.-B."/>
            <person name="Kwon S.-W."/>
        </authorList>
    </citation>
    <scope>NUCLEOTIDE SEQUENCE [LARGE SCALE GENOMIC DNA]</scope>
    <source>
        <strain evidence="2 3">KACC 19306</strain>
    </source>
</reference>
<dbReference type="RefSeq" id="WP_149160867.1">
    <property type="nucleotide sequence ID" value="NZ_CP043505.1"/>
</dbReference>
<sequence length="71" mass="7453">MTLAPPSAAPARTRSLWWARGLTIAAAVPTVVALLFLFGLWLVSVLDLPSSVSSFGWLLLAGLIFSALTLG</sequence>
<keyword evidence="1" id="KW-1133">Transmembrane helix</keyword>
<evidence type="ECO:0000313" key="3">
    <source>
        <dbReference type="Proteomes" id="UP000324678"/>
    </source>
</evidence>
<feature type="transmembrane region" description="Helical" evidence="1">
    <location>
        <begin position="54"/>
        <end position="70"/>
    </location>
</feature>
<gene>
    <name evidence="2" type="ORF">FLP10_10835</name>
</gene>
<accession>A0A5C1YGW0</accession>
<dbReference type="KEGG" id="ail:FLP10_10835"/>